<gene>
    <name evidence="1" type="ORF">PoB_006274200</name>
</gene>
<accession>A0AAV4CWE2</accession>
<evidence type="ECO:0000313" key="1">
    <source>
        <dbReference type="EMBL" id="GFO36237.1"/>
    </source>
</evidence>
<dbReference type="AlphaFoldDB" id="A0AAV4CWE2"/>
<comment type="caution">
    <text evidence="1">The sequence shown here is derived from an EMBL/GenBank/DDBJ whole genome shotgun (WGS) entry which is preliminary data.</text>
</comment>
<protein>
    <submittedName>
        <fullName evidence="1">Uncharacterized protein</fullName>
    </submittedName>
</protein>
<proteinExistence type="predicted"/>
<organism evidence="1 2">
    <name type="scientific">Plakobranchus ocellatus</name>
    <dbReference type="NCBI Taxonomy" id="259542"/>
    <lineage>
        <taxon>Eukaryota</taxon>
        <taxon>Metazoa</taxon>
        <taxon>Spiralia</taxon>
        <taxon>Lophotrochozoa</taxon>
        <taxon>Mollusca</taxon>
        <taxon>Gastropoda</taxon>
        <taxon>Heterobranchia</taxon>
        <taxon>Euthyneura</taxon>
        <taxon>Panpulmonata</taxon>
        <taxon>Sacoglossa</taxon>
        <taxon>Placobranchoidea</taxon>
        <taxon>Plakobranchidae</taxon>
        <taxon>Plakobranchus</taxon>
    </lineage>
</organism>
<dbReference type="EMBL" id="BLXT01007044">
    <property type="protein sequence ID" value="GFO36237.1"/>
    <property type="molecule type" value="Genomic_DNA"/>
</dbReference>
<evidence type="ECO:0000313" key="2">
    <source>
        <dbReference type="Proteomes" id="UP000735302"/>
    </source>
</evidence>
<keyword evidence="2" id="KW-1185">Reference proteome</keyword>
<reference evidence="1 2" key="1">
    <citation type="journal article" date="2021" name="Elife">
        <title>Chloroplast acquisition without the gene transfer in kleptoplastic sea slugs, Plakobranchus ocellatus.</title>
        <authorList>
            <person name="Maeda T."/>
            <person name="Takahashi S."/>
            <person name="Yoshida T."/>
            <person name="Shimamura S."/>
            <person name="Takaki Y."/>
            <person name="Nagai Y."/>
            <person name="Toyoda A."/>
            <person name="Suzuki Y."/>
            <person name="Arimoto A."/>
            <person name="Ishii H."/>
            <person name="Satoh N."/>
            <person name="Nishiyama T."/>
            <person name="Hasebe M."/>
            <person name="Maruyama T."/>
            <person name="Minagawa J."/>
            <person name="Obokata J."/>
            <person name="Shigenobu S."/>
        </authorList>
    </citation>
    <scope>NUCLEOTIDE SEQUENCE [LARGE SCALE GENOMIC DNA]</scope>
</reference>
<name>A0AAV4CWE2_9GAST</name>
<sequence>MFRAHCKNHRPPTPVKDDRRRQLGFSTGIVALLAGQARPWHDLKPRPSVSARNLQCLIYSQPSAEASSGPVPGVHAQCWVTCGGRTESK</sequence>
<dbReference type="Proteomes" id="UP000735302">
    <property type="component" value="Unassembled WGS sequence"/>
</dbReference>